<feature type="transmembrane region" description="Helical" evidence="1">
    <location>
        <begin position="160"/>
        <end position="178"/>
    </location>
</feature>
<feature type="transmembrane region" description="Helical" evidence="1">
    <location>
        <begin position="84"/>
        <end position="101"/>
    </location>
</feature>
<feature type="transmembrane region" description="Helical" evidence="1">
    <location>
        <begin position="113"/>
        <end position="129"/>
    </location>
</feature>
<feature type="transmembrane region" description="Helical" evidence="1">
    <location>
        <begin position="184"/>
        <end position="200"/>
    </location>
</feature>
<feature type="transmembrane region" description="Helical" evidence="1">
    <location>
        <begin position="327"/>
        <end position="347"/>
    </location>
</feature>
<organism evidence="3 4">
    <name type="scientific">Peribacillus asahii</name>
    <dbReference type="NCBI Taxonomy" id="228899"/>
    <lineage>
        <taxon>Bacteria</taxon>
        <taxon>Bacillati</taxon>
        <taxon>Bacillota</taxon>
        <taxon>Bacilli</taxon>
        <taxon>Bacillales</taxon>
        <taxon>Bacillaceae</taxon>
        <taxon>Peribacillus</taxon>
    </lineage>
</organism>
<proteinExistence type="predicted"/>
<feature type="transmembrane region" description="Helical" evidence="1">
    <location>
        <begin position="212"/>
        <end position="233"/>
    </location>
</feature>
<feature type="transmembrane region" description="Helical" evidence="1">
    <location>
        <begin position="277"/>
        <end position="298"/>
    </location>
</feature>
<feature type="transmembrane region" description="Helical" evidence="1">
    <location>
        <begin position="57"/>
        <end position="78"/>
    </location>
</feature>
<keyword evidence="1" id="KW-1133">Transmembrane helix</keyword>
<feature type="transmembrane region" description="Helical" evidence="1">
    <location>
        <begin position="304"/>
        <end position="320"/>
    </location>
</feature>
<dbReference type="InterPro" id="IPR018677">
    <property type="entry name" value="DUF2157"/>
</dbReference>
<gene>
    <name evidence="3" type="ORF">D1953_04420</name>
</gene>
<dbReference type="Proteomes" id="UP000266016">
    <property type="component" value="Unassembled WGS sequence"/>
</dbReference>
<protein>
    <submittedName>
        <fullName evidence="3">DUF2157 domain-containing protein</fullName>
    </submittedName>
</protein>
<evidence type="ECO:0000313" key="4">
    <source>
        <dbReference type="Proteomes" id="UP000266016"/>
    </source>
</evidence>
<dbReference type="AlphaFoldDB" id="A0A398BHW0"/>
<comment type="caution">
    <text evidence="3">The sequence shown here is derived from an EMBL/GenBank/DDBJ whole genome shotgun (WGS) entry which is preliminary data.</text>
</comment>
<keyword evidence="1" id="KW-0812">Transmembrane</keyword>
<keyword evidence="1" id="KW-0472">Membrane</keyword>
<dbReference type="EMBL" id="QWVS01000008">
    <property type="protein sequence ID" value="RID88208.1"/>
    <property type="molecule type" value="Genomic_DNA"/>
</dbReference>
<sequence length="360" mass="41186">MKGVNDVIKKAVKKKDYEFLSHEMHYLETTGVISSEEKEKILNTYEIKTGSNFIQTVLTIGALLLGIGVLSFVASNWMYFHKGIKFFLIIFGIIGFQQAGLRLEATYPKTARSLHYIGLLIFGAGIFLVEQMFNLSINFNTSFLLWALGTILIGYYSKDVIILLFTTLLLFIYINGSMFLDETAYPFAVLIFLPVLYWMLKEFRFPKRFTFSLNALAINTIILLLFEFVPKIISAYEEQIVLSILFVLGLALAYLPVPEQVQKITHLQGHLLHGITALFLTYHYSIIFAIAYLIFLLYLVNKGSLISIAIICALILRYYIDFSFDFLPKSLVFIIAGIILIGFGFFFEHQRKKGETNHEE</sequence>
<reference evidence="3 4" key="1">
    <citation type="submission" date="2018-08" db="EMBL/GenBank/DDBJ databases">
        <title>Bacillus jemisoniae sp. nov., Bacillus chryseoplanitiae sp. nov., Bacillus resnikiae sp. nov., and Bacillus frankliniae sp. nov., isolated from Viking spacecraft and associated surfaces.</title>
        <authorList>
            <person name="Seuylemezian A."/>
            <person name="Vaishampayan P."/>
        </authorList>
    </citation>
    <scope>NUCLEOTIDE SEQUENCE [LARGE SCALE GENOMIC DNA]</scope>
    <source>
        <strain evidence="3 4">MA001</strain>
    </source>
</reference>
<feature type="transmembrane region" description="Helical" evidence="1">
    <location>
        <begin position="239"/>
        <end position="257"/>
    </location>
</feature>
<feature type="domain" description="DUF2157" evidence="2">
    <location>
        <begin position="28"/>
        <end position="159"/>
    </location>
</feature>
<name>A0A398BHW0_9BACI</name>
<accession>A0A398BHW0</accession>
<keyword evidence="4" id="KW-1185">Reference proteome</keyword>
<evidence type="ECO:0000256" key="1">
    <source>
        <dbReference type="SAM" id="Phobius"/>
    </source>
</evidence>
<evidence type="ECO:0000313" key="3">
    <source>
        <dbReference type="EMBL" id="RID88208.1"/>
    </source>
</evidence>
<dbReference type="Pfam" id="PF09925">
    <property type="entry name" value="DUF2157"/>
    <property type="match status" value="1"/>
</dbReference>
<evidence type="ECO:0000259" key="2">
    <source>
        <dbReference type="Pfam" id="PF09925"/>
    </source>
</evidence>